<evidence type="ECO:0000256" key="5">
    <source>
        <dbReference type="ARBA" id="ARBA00022692"/>
    </source>
</evidence>
<keyword evidence="4" id="KW-0808">Transferase</keyword>
<protein>
    <recommendedName>
        <fullName evidence="10">Hexosyltransferase</fullName>
        <ecNumber evidence="10">2.4.1.-</ecNumber>
    </recommendedName>
</protein>
<dbReference type="InterPro" id="IPR002659">
    <property type="entry name" value="Glyco_trans_31"/>
</dbReference>
<dbReference type="EMBL" id="DS469511">
    <property type="protein sequence ID" value="EDO48886.1"/>
    <property type="molecule type" value="Genomic_DNA"/>
</dbReference>
<evidence type="ECO:0000256" key="7">
    <source>
        <dbReference type="ARBA" id="ARBA00022989"/>
    </source>
</evidence>
<dbReference type="InParanoid" id="A7RHN5"/>
<evidence type="ECO:0000256" key="9">
    <source>
        <dbReference type="ARBA" id="ARBA00023136"/>
    </source>
</evidence>
<dbReference type="AlphaFoldDB" id="A7RHN5"/>
<evidence type="ECO:0000256" key="1">
    <source>
        <dbReference type="ARBA" id="ARBA00004323"/>
    </source>
</evidence>
<keyword evidence="11" id="KW-0732">Signal</keyword>
<comment type="similarity">
    <text evidence="2 10">Belongs to the glycosyltransferase 31 family.</text>
</comment>
<evidence type="ECO:0000256" key="8">
    <source>
        <dbReference type="ARBA" id="ARBA00023034"/>
    </source>
</evidence>
<dbReference type="Pfam" id="PF01762">
    <property type="entry name" value="Galactosyl_T"/>
    <property type="match status" value="1"/>
</dbReference>
<evidence type="ECO:0000313" key="12">
    <source>
        <dbReference type="EMBL" id="EDO48886.1"/>
    </source>
</evidence>
<keyword evidence="8 10" id="KW-0333">Golgi apparatus</keyword>
<accession>A7RHN5</accession>
<dbReference type="EC" id="2.4.1.-" evidence="10"/>
<dbReference type="PANTHER" id="PTHR11214:SF3">
    <property type="entry name" value="BETA-1,3-GALACTOSYLTRANSFERASE 6"/>
    <property type="match status" value="1"/>
</dbReference>
<keyword evidence="5" id="KW-0812">Transmembrane</keyword>
<evidence type="ECO:0000313" key="13">
    <source>
        <dbReference type="Proteomes" id="UP000001593"/>
    </source>
</evidence>
<keyword evidence="13" id="KW-1185">Reference proteome</keyword>
<proteinExistence type="inferred from homology"/>
<dbReference type="HOGENOM" id="CLU_061047_0_0_1"/>
<feature type="chain" id="PRO_5002714437" description="Hexosyltransferase" evidence="11">
    <location>
        <begin position="21"/>
        <end position="347"/>
    </location>
</feature>
<dbReference type="OMA" id="WILEWAF"/>
<keyword evidence="9" id="KW-0472">Membrane</keyword>
<organism evidence="12 13">
    <name type="scientific">Nematostella vectensis</name>
    <name type="common">Starlet sea anemone</name>
    <dbReference type="NCBI Taxonomy" id="45351"/>
    <lineage>
        <taxon>Eukaryota</taxon>
        <taxon>Metazoa</taxon>
        <taxon>Cnidaria</taxon>
        <taxon>Anthozoa</taxon>
        <taxon>Hexacorallia</taxon>
        <taxon>Actiniaria</taxon>
        <taxon>Edwardsiidae</taxon>
        <taxon>Nematostella</taxon>
    </lineage>
</organism>
<reference evidence="12 13" key="1">
    <citation type="journal article" date="2007" name="Science">
        <title>Sea anemone genome reveals ancestral eumetazoan gene repertoire and genomic organization.</title>
        <authorList>
            <person name="Putnam N.H."/>
            <person name="Srivastava M."/>
            <person name="Hellsten U."/>
            <person name="Dirks B."/>
            <person name="Chapman J."/>
            <person name="Salamov A."/>
            <person name="Terry A."/>
            <person name="Shapiro H."/>
            <person name="Lindquist E."/>
            <person name="Kapitonov V.V."/>
            <person name="Jurka J."/>
            <person name="Genikhovich G."/>
            <person name="Grigoriev I.V."/>
            <person name="Lucas S.M."/>
            <person name="Steele R.E."/>
            <person name="Finnerty J.R."/>
            <person name="Technau U."/>
            <person name="Martindale M.Q."/>
            <person name="Rokhsar D.S."/>
        </authorList>
    </citation>
    <scope>NUCLEOTIDE SEQUENCE [LARGE SCALE GENOMIC DNA]</scope>
    <source>
        <strain evidence="13">CH2 X CH6</strain>
    </source>
</reference>
<evidence type="ECO:0000256" key="3">
    <source>
        <dbReference type="ARBA" id="ARBA00022676"/>
    </source>
</evidence>
<dbReference type="GO" id="GO:0006024">
    <property type="term" value="P:glycosaminoglycan biosynthetic process"/>
    <property type="evidence" value="ECO:0000318"/>
    <property type="project" value="GO_Central"/>
</dbReference>
<dbReference type="KEGG" id="nve:5521149"/>
<dbReference type="FunFam" id="3.90.550.50:FF:000077">
    <property type="entry name" value="Hexosyltransferase"/>
    <property type="match status" value="1"/>
</dbReference>
<dbReference type="GO" id="GO:0047220">
    <property type="term" value="F:galactosylxylosylprotein 3-beta-galactosyltransferase activity"/>
    <property type="evidence" value="ECO:0000318"/>
    <property type="project" value="GO_Central"/>
</dbReference>
<sequence>MSKVATVTLLLLALVFVIFAVGPQLMHFLKAADELENQYPIQPMDDETLSEHQEKVDYTLVIAIVTSPLRTDRRKVLRETWMKECVRPDILCRFFTDRLEDIEPWALQTALQDESSTHNDIEFMPVPQGYNFGWRMIWILEWAFNKYSFHFFLRLDDDYFVCLRRLLHELPRRLNVPRLYWGYIHCKKGQVRADEAFLLISYKLAKDFVSNKNNLLCHPYGDQSVALWLNHRRDVVYFHDHRIMHEHTLLDDSMLETTTNMCNIVLGVHKTYVEGNLKYWAKVQNNTSISYNIPAIPDFTKKCKHNKFFDWKAMDREYRERPKPCSQHINYFENNKKKYHETGIWYN</sequence>
<dbReference type="PANTHER" id="PTHR11214">
    <property type="entry name" value="BETA-1,3-N-ACETYLGLUCOSAMINYLTRANSFERASE"/>
    <property type="match status" value="1"/>
</dbReference>
<dbReference type="Gene3D" id="3.90.550.50">
    <property type="match status" value="1"/>
</dbReference>
<dbReference type="GO" id="GO:0000139">
    <property type="term" value="C:Golgi membrane"/>
    <property type="evidence" value="ECO:0000318"/>
    <property type="project" value="GO_Central"/>
</dbReference>
<dbReference type="Proteomes" id="UP000001593">
    <property type="component" value="Unassembled WGS sequence"/>
</dbReference>
<evidence type="ECO:0000256" key="4">
    <source>
        <dbReference type="ARBA" id="ARBA00022679"/>
    </source>
</evidence>
<dbReference type="OrthoDB" id="1158011at2759"/>
<evidence type="ECO:0000256" key="11">
    <source>
        <dbReference type="SAM" id="SignalP"/>
    </source>
</evidence>
<feature type="signal peptide" evidence="11">
    <location>
        <begin position="1"/>
        <end position="20"/>
    </location>
</feature>
<comment type="subcellular location">
    <subcellularLocation>
        <location evidence="1 10">Golgi apparatus membrane</location>
        <topology evidence="1 10">Single-pass type II membrane protein</topology>
    </subcellularLocation>
</comment>
<dbReference type="PhylomeDB" id="A7RHN5"/>
<dbReference type="STRING" id="45351.A7RHN5"/>
<evidence type="ECO:0000256" key="6">
    <source>
        <dbReference type="ARBA" id="ARBA00022968"/>
    </source>
</evidence>
<keyword evidence="6" id="KW-0735">Signal-anchor</keyword>
<name>A7RHN5_NEMVE</name>
<keyword evidence="3 10" id="KW-0328">Glycosyltransferase</keyword>
<dbReference type="GO" id="GO:0006493">
    <property type="term" value="P:protein O-linked glycosylation"/>
    <property type="evidence" value="ECO:0000318"/>
    <property type="project" value="GO_Central"/>
</dbReference>
<gene>
    <name evidence="12" type="ORF">NEMVEDRAFT_v1g197266</name>
</gene>
<evidence type="ECO:0000256" key="10">
    <source>
        <dbReference type="RuleBase" id="RU363063"/>
    </source>
</evidence>
<keyword evidence="7" id="KW-1133">Transmembrane helix</keyword>
<evidence type="ECO:0000256" key="2">
    <source>
        <dbReference type="ARBA" id="ARBA00008661"/>
    </source>
</evidence>